<protein>
    <submittedName>
        <fullName evidence="1">Uncharacterized protein</fullName>
    </submittedName>
</protein>
<dbReference type="AlphaFoldDB" id="A0A7S4D0W9"/>
<evidence type="ECO:0000313" key="1">
    <source>
        <dbReference type="EMBL" id="CAE0812611.1"/>
    </source>
</evidence>
<reference evidence="1" key="1">
    <citation type="submission" date="2021-01" db="EMBL/GenBank/DDBJ databases">
        <authorList>
            <person name="Corre E."/>
            <person name="Pelletier E."/>
            <person name="Niang G."/>
            <person name="Scheremetjew M."/>
            <person name="Finn R."/>
            <person name="Kale V."/>
            <person name="Holt S."/>
            <person name="Cochrane G."/>
            <person name="Meng A."/>
            <person name="Brown T."/>
            <person name="Cohen L."/>
        </authorList>
    </citation>
    <scope>NUCLEOTIDE SEQUENCE</scope>
    <source>
        <strain evidence="1">CCMP1594</strain>
    </source>
</reference>
<organism evidence="1">
    <name type="scientific">Eutreptiella gymnastica</name>
    <dbReference type="NCBI Taxonomy" id="73025"/>
    <lineage>
        <taxon>Eukaryota</taxon>
        <taxon>Discoba</taxon>
        <taxon>Euglenozoa</taxon>
        <taxon>Euglenida</taxon>
        <taxon>Spirocuta</taxon>
        <taxon>Euglenophyceae</taxon>
        <taxon>Eutreptiales</taxon>
        <taxon>Eutreptiaceae</taxon>
        <taxon>Eutreptiella</taxon>
    </lineage>
</organism>
<name>A0A7S4D0W9_9EUGL</name>
<gene>
    <name evidence="1" type="ORF">EGYM00163_LOCUS23761</name>
</gene>
<accession>A0A7S4D0W9</accession>
<proteinExistence type="predicted"/>
<sequence length="131" mass="14651">MSWMKAGSSLYYKWFRAGCAVGCWHIEPSVFLLPTAGFWAKPFNDMLTWGIISPRIIPHLLGDHLLHVTFRSFKSPVHASHLDHAQCGNTPSQQHQVLVLSSPGRSPSMCACAEGTVTKRQWPGCYPNVSW</sequence>
<dbReference type="EMBL" id="HBJA01067523">
    <property type="protein sequence ID" value="CAE0812611.1"/>
    <property type="molecule type" value="Transcribed_RNA"/>
</dbReference>